<protein>
    <submittedName>
        <fullName evidence="1">DUF935 domain-containing protein</fullName>
    </submittedName>
</protein>
<dbReference type="AlphaFoldDB" id="A0A843BGX6"/>
<dbReference type="Proteomes" id="UP000530032">
    <property type="component" value="Unassembled WGS sequence"/>
</dbReference>
<gene>
    <name evidence="1" type="ORF">HF327_020870</name>
</gene>
<dbReference type="EMBL" id="JABBCQ020000030">
    <property type="protein sequence ID" value="MBI1626928.1"/>
    <property type="molecule type" value="Genomic_DNA"/>
</dbReference>
<reference evidence="1" key="1">
    <citation type="submission" date="2020-12" db="EMBL/GenBank/DDBJ databases">
        <title>Comamonas sp. nov., isolated from stream water.</title>
        <authorList>
            <person name="Park K.-H."/>
        </authorList>
    </citation>
    <scope>NUCLEOTIDE SEQUENCE</scope>
    <source>
        <strain evidence="1">EJ-4</strain>
    </source>
</reference>
<comment type="caution">
    <text evidence="1">The sequence shown here is derived from an EMBL/GenBank/DDBJ whole genome shotgun (WGS) entry which is preliminary data.</text>
</comment>
<sequence length="528" mass="57741">MAKSMILGADGQPIDLDTVNTPQTSQLGHLQRELQTHPTRGLTPSKLAQILDAAEQGDLTAQFDLFEDMEEKDGHIASEMGKRRRALILDWEITAPDNPSAQEKRNAEQLGELVQSIPDFEDVIFDATDAIGKGFACLEIEWHRDDGFWLPKTITHRPQSWFQLHRGYRQELRLRSNTTDEQGIQGAPLTPFGWITHIHKAKSGYLERTALFRQLVWTYLFKNYSVGDLAEFLEIYGIPVRLGKYPPNASGKEKATLLQALIGIGHNAAGIIPEGMLIDFKEAATGDPKAFELMISWCERNQSKVILGGTLTSGADGAASTNALGNVHNEVRKDLRDGDIRQLNSTITRDLVYAIAAMNGLAPDGIKRCPRFGLITGETEDIQVLSEALPKLVGIGVQVPQDWANQKLGIPMPQPGQVVLGMTPAVQPLPTGTAALTARRITYPDPTPAQAMQPQLASQVEKATSPWFAQIRKLVESAASLEEIRDGLEQLIPGMTLDQYAQAMADAMAAAQLAGRYEVLLEAGGANG</sequence>
<dbReference type="InterPro" id="IPR009279">
    <property type="entry name" value="Portal_Mu"/>
</dbReference>
<accession>A0A843BGX6</accession>
<organism evidence="1 2">
    <name type="scientific">Comamonas suwonensis</name>
    <dbReference type="NCBI Taxonomy" id="2606214"/>
    <lineage>
        <taxon>Bacteria</taxon>
        <taxon>Pseudomonadati</taxon>
        <taxon>Pseudomonadota</taxon>
        <taxon>Betaproteobacteria</taxon>
        <taxon>Burkholderiales</taxon>
        <taxon>Comamonadaceae</taxon>
        <taxon>Comamonas</taxon>
    </lineage>
</organism>
<evidence type="ECO:0000313" key="1">
    <source>
        <dbReference type="EMBL" id="MBI1626928.1"/>
    </source>
</evidence>
<name>A0A843BGX6_9BURK</name>
<dbReference type="RefSeq" id="WP_198462277.1">
    <property type="nucleotide sequence ID" value="NZ_JABBCQ020000030.1"/>
</dbReference>
<evidence type="ECO:0000313" key="2">
    <source>
        <dbReference type="Proteomes" id="UP000530032"/>
    </source>
</evidence>
<dbReference type="Pfam" id="PF06074">
    <property type="entry name" value="Portal_Mu"/>
    <property type="match status" value="1"/>
</dbReference>
<keyword evidence="2" id="KW-1185">Reference proteome</keyword>
<proteinExistence type="predicted"/>